<gene>
    <name evidence="2" type="ORF">FHS31_001866</name>
</gene>
<evidence type="ECO:0008006" key="4">
    <source>
        <dbReference type="Google" id="ProtNLM"/>
    </source>
</evidence>
<protein>
    <recommendedName>
        <fullName evidence="4">DUF2285 domain-containing protein</fullName>
    </recommendedName>
</protein>
<feature type="region of interest" description="Disordered" evidence="1">
    <location>
        <begin position="1"/>
        <end position="20"/>
    </location>
</feature>
<dbReference type="EMBL" id="JAAOZC010000004">
    <property type="protein sequence ID" value="NIJ08249.1"/>
    <property type="molecule type" value="Genomic_DNA"/>
</dbReference>
<dbReference type="Proteomes" id="UP000727456">
    <property type="component" value="Unassembled WGS sequence"/>
</dbReference>
<evidence type="ECO:0000313" key="2">
    <source>
        <dbReference type="EMBL" id="NIJ08249.1"/>
    </source>
</evidence>
<dbReference type="RefSeq" id="WP_167073101.1">
    <property type="nucleotide sequence ID" value="NZ_JAAOZC010000004.1"/>
</dbReference>
<reference evidence="2 3" key="1">
    <citation type="submission" date="2020-03" db="EMBL/GenBank/DDBJ databases">
        <title>Genomic Encyclopedia of Type Strains, Phase III (KMG-III): the genomes of soil and plant-associated and newly described type strains.</title>
        <authorList>
            <person name="Whitman W."/>
        </authorList>
    </citation>
    <scope>NUCLEOTIDE SEQUENCE [LARGE SCALE GENOMIC DNA]</scope>
    <source>
        <strain evidence="2 3">CECT 8804</strain>
    </source>
</reference>
<evidence type="ECO:0000256" key="1">
    <source>
        <dbReference type="SAM" id="MobiDB-lite"/>
    </source>
</evidence>
<proteinExistence type="predicted"/>
<accession>A0ABX0TU48</accession>
<comment type="caution">
    <text evidence="2">The sequence shown here is derived from an EMBL/GenBank/DDBJ whole genome shotgun (WGS) entry which is preliminary data.</text>
</comment>
<organism evidence="2 3">
    <name type="scientific">Sphingomonas vulcanisoli</name>
    <dbReference type="NCBI Taxonomy" id="1658060"/>
    <lineage>
        <taxon>Bacteria</taxon>
        <taxon>Pseudomonadati</taxon>
        <taxon>Pseudomonadota</taxon>
        <taxon>Alphaproteobacteria</taxon>
        <taxon>Sphingomonadales</taxon>
        <taxon>Sphingomonadaceae</taxon>
        <taxon>Sphingomonas</taxon>
    </lineage>
</organism>
<keyword evidence="3" id="KW-1185">Reference proteome</keyword>
<feature type="compositionally biased region" description="Basic and acidic residues" evidence="1">
    <location>
        <begin position="1"/>
        <end position="11"/>
    </location>
</feature>
<sequence length="162" mass="17616">MTNKRLVDAVRPRGHSGKPIDDQQIAHAKAVGDLHRRILNSGGKATLVSRPAVENVLAVSVGCNPSQQAAKGDVKPANHDIRIARLGLSKNGALLLDHLLRQARRSEANLFDIRTDRISSALAMSFDRVLSARDELVRRRFLRAVEDSLGGPAGYRLMGLGQ</sequence>
<name>A0ABX0TU48_9SPHN</name>
<evidence type="ECO:0000313" key="3">
    <source>
        <dbReference type="Proteomes" id="UP000727456"/>
    </source>
</evidence>